<sequence>MAGVPSKQRFVTAMGDRTNDDADESDRSGASRHLVAAEFLGAMSFGANRKKRMARQRRISINTNFPPFATAAAASSSNSHVQETNSHVQSLPSSIRPLQPSRVTFLSLSV</sequence>
<organism evidence="2 3">
    <name type="scientific">Macleaya cordata</name>
    <name type="common">Five-seeded plume-poppy</name>
    <name type="synonym">Bocconia cordata</name>
    <dbReference type="NCBI Taxonomy" id="56857"/>
    <lineage>
        <taxon>Eukaryota</taxon>
        <taxon>Viridiplantae</taxon>
        <taxon>Streptophyta</taxon>
        <taxon>Embryophyta</taxon>
        <taxon>Tracheophyta</taxon>
        <taxon>Spermatophyta</taxon>
        <taxon>Magnoliopsida</taxon>
        <taxon>Ranunculales</taxon>
        <taxon>Papaveraceae</taxon>
        <taxon>Papaveroideae</taxon>
        <taxon>Macleaya</taxon>
    </lineage>
</organism>
<accession>A0A200QGX3</accession>
<evidence type="ECO:0000313" key="2">
    <source>
        <dbReference type="EMBL" id="OVA09647.1"/>
    </source>
</evidence>
<protein>
    <submittedName>
        <fullName evidence="2">Uncharacterized protein</fullName>
    </submittedName>
</protein>
<dbReference type="InParanoid" id="A0A200QGX3"/>
<feature type="region of interest" description="Disordered" evidence="1">
    <location>
        <begin position="73"/>
        <end position="95"/>
    </location>
</feature>
<evidence type="ECO:0000313" key="3">
    <source>
        <dbReference type="Proteomes" id="UP000195402"/>
    </source>
</evidence>
<evidence type="ECO:0000256" key="1">
    <source>
        <dbReference type="SAM" id="MobiDB-lite"/>
    </source>
</evidence>
<reference evidence="2 3" key="1">
    <citation type="journal article" date="2017" name="Mol. Plant">
        <title>The Genome of Medicinal Plant Macleaya cordata Provides New Insights into Benzylisoquinoline Alkaloids Metabolism.</title>
        <authorList>
            <person name="Liu X."/>
            <person name="Liu Y."/>
            <person name="Huang P."/>
            <person name="Ma Y."/>
            <person name="Qing Z."/>
            <person name="Tang Q."/>
            <person name="Cao H."/>
            <person name="Cheng P."/>
            <person name="Zheng Y."/>
            <person name="Yuan Z."/>
            <person name="Zhou Y."/>
            <person name="Liu J."/>
            <person name="Tang Z."/>
            <person name="Zhuo Y."/>
            <person name="Zhang Y."/>
            <person name="Yu L."/>
            <person name="Huang J."/>
            <person name="Yang P."/>
            <person name="Peng Q."/>
            <person name="Zhang J."/>
            <person name="Jiang W."/>
            <person name="Zhang Z."/>
            <person name="Lin K."/>
            <person name="Ro D.K."/>
            <person name="Chen X."/>
            <person name="Xiong X."/>
            <person name="Shang Y."/>
            <person name="Huang S."/>
            <person name="Zeng J."/>
        </authorList>
    </citation>
    <scope>NUCLEOTIDE SEQUENCE [LARGE SCALE GENOMIC DNA]</scope>
    <source>
        <strain evidence="3">cv. BLH2017</strain>
        <tissue evidence="2">Root</tissue>
    </source>
</reference>
<proteinExistence type="predicted"/>
<feature type="compositionally biased region" description="Basic and acidic residues" evidence="1">
    <location>
        <begin position="17"/>
        <end position="29"/>
    </location>
</feature>
<gene>
    <name evidence="2" type="ORF">BVC80_9101g182</name>
</gene>
<name>A0A200QGX3_MACCD</name>
<feature type="region of interest" description="Disordered" evidence="1">
    <location>
        <begin position="1"/>
        <end position="30"/>
    </location>
</feature>
<dbReference type="AlphaFoldDB" id="A0A200QGX3"/>
<dbReference type="Proteomes" id="UP000195402">
    <property type="component" value="Unassembled WGS sequence"/>
</dbReference>
<comment type="caution">
    <text evidence="2">The sequence shown here is derived from an EMBL/GenBank/DDBJ whole genome shotgun (WGS) entry which is preliminary data.</text>
</comment>
<keyword evidence="3" id="KW-1185">Reference proteome</keyword>
<dbReference type="EMBL" id="MVGT01002051">
    <property type="protein sequence ID" value="OVA09647.1"/>
    <property type="molecule type" value="Genomic_DNA"/>
</dbReference>
<feature type="compositionally biased region" description="Polar residues" evidence="1">
    <location>
        <begin position="80"/>
        <end position="93"/>
    </location>
</feature>